<gene>
    <name evidence="1" type="ORF">CFN78_25605</name>
</gene>
<protein>
    <submittedName>
        <fullName evidence="1">Uncharacterized protein</fullName>
    </submittedName>
</protein>
<reference evidence="1 2" key="1">
    <citation type="submission" date="2017-07" db="EMBL/GenBank/DDBJ databases">
        <title>Amycolatopsis antarcticus sp. nov., isolated from the surface of an Antarcticus brown macroalga.</title>
        <authorList>
            <person name="Wang J."/>
            <person name="Leiva S."/>
            <person name="Huang J."/>
            <person name="Huang Y."/>
        </authorList>
    </citation>
    <scope>NUCLEOTIDE SEQUENCE [LARGE SCALE GENOMIC DNA]</scope>
    <source>
        <strain evidence="1 2">AU-G6</strain>
    </source>
</reference>
<accession>A0A263CY10</accession>
<evidence type="ECO:0000313" key="2">
    <source>
        <dbReference type="Proteomes" id="UP000242444"/>
    </source>
</evidence>
<dbReference type="EMBL" id="NKYE01000021">
    <property type="protein sequence ID" value="OZM70307.1"/>
    <property type="molecule type" value="Genomic_DNA"/>
</dbReference>
<sequence length="94" mass="10831">MYLGWLNEEQRLVVHRRRTHQSGRYGGDLNLLGLEREHPRDLAAKWVGAVVDIGPSSIFDTIAGRRWPTLREAMALHEPAVRRNMPSEVQQTYP</sequence>
<dbReference type="InParanoid" id="A0A263CY10"/>
<name>A0A263CY10_9PSEU</name>
<dbReference type="Proteomes" id="UP000242444">
    <property type="component" value="Unassembled WGS sequence"/>
</dbReference>
<keyword evidence="2" id="KW-1185">Reference proteome</keyword>
<proteinExistence type="predicted"/>
<dbReference type="AlphaFoldDB" id="A0A263CY10"/>
<organism evidence="1 2">
    <name type="scientific">Amycolatopsis antarctica</name>
    <dbReference type="NCBI Taxonomy" id="1854586"/>
    <lineage>
        <taxon>Bacteria</taxon>
        <taxon>Bacillati</taxon>
        <taxon>Actinomycetota</taxon>
        <taxon>Actinomycetes</taxon>
        <taxon>Pseudonocardiales</taxon>
        <taxon>Pseudonocardiaceae</taxon>
        <taxon>Amycolatopsis</taxon>
    </lineage>
</organism>
<comment type="caution">
    <text evidence="1">The sequence shown here is derived from an EMBL/GenBank/DDBJ whole genome shotgun (WGS) entry which is preliminary data.</text>
</comment>
<evidence type="ECO:0000313" key="1">
    <source>
        <dbReference type="EMBL" id="OZM70307.1"/>
    </source>
</evidence>